<comment type="caution">
    <text evidence="2">The sequence shown here is derived from an EMBL/GenBank/DDBJ whole genome shotgun (WGS) entry which is preliminary data.</text>
</comment>
<proteinExistence type="predicted"/>
<gene>
    <name evidence="2" type="ORF">NLJ89_g3206</name>
</gene>
<dbReference type="Proteomes" id="UP001148786">
    <property type="component" value="Unassembled WGS sequence"/>
</dbReference>
<reference evidence="2" key="1">
    <citation type="submission" date="2022-07" db="EMBL/GenBank/DDBJ databases">
        <title>Genome Sequence of Agrocybe chaxingu.</title>
        <authorList>
            <person name="Buettner E."/>
        </authorList>
    </citation>
    <scope>NUCLEOTIDE SEQUENCE</scope>
    <source>
        <strain evidence="2">MP-N11</strain>
    </source>
</reference>
<feature type="region of interest" description="Disordered" evidence="1">
    <location>
        <begin position="1"/>
        <end position="29"/>
    </location>
</feature>
<evidence type="ECO:0000313" key="3">
    <source>
        <dbReference type="Proteomes" id="UP001148786"/>
    </source>
</evidence>
<feature type="compositionally biased region" description="Basic and acidic residues" evidence="1">
    <location>
        <begin position="232"/>
        <end position="243"/>
    </location>
</feature>
<accession>A0A9W8K5R0</accession>
<evidence type="ECO:0000313" key="2">
    <source>
        <dbReference type="EMBL" id="KAJ3512987.1"/>
    </source>
</evidence>
<dbReference type="AlphaFoldDB" id="A0A9W8K5R0"/>
<name>A0A9W8K5R0_9AGAR</name>
<evidence type="ECO:0000256" key="1">
    <source>
        <dbReference type="SAM" id="MobiDB-lite"/>
    </source>
</evidence>
<organism evidence="2 3">
    <name type="scientific">Agrocybe chaxingu</name>
    <dbReference type="NCBI Taxonomy" id="84603"/>
    <lineage>
        <taxon>Eukaryota</taxon>
        <taxon>Fungi</taxon>
        <taxon>Dikarya</taxon>
        <taxon>Basidiomycota</taxon>
        <taxon>Agaricomycotina</taxon>
        <taxon>Agaricomycetes</taxon>
        <taxon>Agaricomycetidae</taxon>
        <taxon>Agaricales</taxon>
        <taxon>Agaricineae</taxon>
        <taxon>Strophariaceae</taxon>
        <taxon>Agrocybe</taxon>
    </lineage>
</organism>
<keyword evidence="3" id="KW-1185">Reference proteome</keyword>
<sequence length="367" mass="41700">MPASPTRSTSREVVNDHTKFRPPTLADPESKQYKELRVAHAQMTSKAANPEFPRLHEWTSYRYIEDVLKAWFDLPEFGPYVAVVQQAYLAKTKEKEETEAKPRRVPDFGLADPLKEYCLPAIIEVKPLPRMDCSTKWLFTYLINSQFEEAKAQLALQALALFQKYPTLNEALLFAMIGDFWEYCVVTRDDVKDLGGTASNQSGPGIHPEENEPAVAKTPSTDQEEDESSNTESDKDLGPERAAQRKQPPRSATKTGKYVYDDPSEISSPEEDDFVTYFTPGSRTRNAEATYFRGITEECKARVLQPYEGFEDAVLLKRGWSLTYIYNTPASNQMQYIMTYKMRNFLNTALPNSLLVQWRVELGSGGP</sequence>
<dbReference type="EMBL" id="JANKHO010000224">
    <property type="protein sequence ID" value="KAJ3512987.1"/>
    <property type="molecule type" value="Genomic_DNA"/>
</dbReference>
<feature type="compositionally biased region" description="Acidic residues" evidence="1">
    <location>
        <begin position="262"/>
        <end position="273"/>
    </location>
</feature>
<feature type="compositionally biased region" description="Basic and acidic residues" evidence="1">
    <location>
        <begin position="9"/>
        <end position="19"/>
    </location>
</feature>
<feature type="region of interest" description="Disordered" evidence="1">
    <location>
        <begin position="196"/>
        <end position="273"/>
    </location>
</feature>
<protein>
    <submittedName>
        <fullName evidence="2">Uncharacterized protein</fullName>
    </submittedName>
</protein>
<dbReference type="OrthoDB" id="10365214at2759"/>